<feature type="transmembrane region" description="Helical" evidence="1">
    <location>
        <begin position="52"/>
        <end position="72"/>
    </location>
</feature>
<organism evidence="2 3">
    <name type="scientific">Oceanobacillus kimchii</name>
    <dbReference type="NCBI Taxonomy" id="746691"/>
    <lineage>
        <taxon>Bacteria</taxon>
        <taxon>Bacillati</taxon>
        <taxon>Bacillota</taxon>
        <taxon>Bacilli</taxon>
        <taxon>Bacillales</taxon>
        <taxon>Bacillaceae</taxon>
        <taxon>Oceanobacillus</taxon>
    </lineage>
</organism>
<dbReference type="EMBL" id="BSKO01000001">
    <property type="protein sequence ID" value="GLO67750.1"/>
    <property type="molecule type" value="Genomic_DNA"/>
</dbReference>
<sequence>MLLLIGIISGFIIGLFFYLCQLITNKPVYTLLMNIDYFPIIGKWQHPPLFEFSYHIIVSIVLVYTLIFFLRLWDLERKLWAYVSISGLIGLLIYPTTLLSNRTPELYDGYSIIIWLIGHLIYGSSIGLLQQYWNKT</sequence>
<dbReference type="RefSeq" id="WP_017798284.1">
    <property type="nucleotide sequence ID" value="NZ_BSKO01000001.1"/>
</dbReference>
<name>A0ABQ5TR72_9BACI</name>
<keyword evidence="1" id="KW-1133">Transmembrane helix</keyword>
<keyword evidence="3" id="KW-1185">Reference proteome</keyword>
<evidence type="ECO:0008006" key="4">
    <source>
        <dbReference type="Google" id="ProtNLM"/>
    </source>
</evidence>
<keyword evidence="1" id="KW-0472">Membrane</keyword>
<gene>
    <name evidence="2" type="ORF">MACH08_35340</name>
</gene>
<feature type="transmembrane region" description="Helical" evidence="1">
    <location>
        <begin position="79"/>
        <end position="97"/>
    </location>
</feature>
<accession>A0ABQ5TR72</accession>
<proteinExistence type="predicted"/>
<evidence type="ECO:0000313" key="2">
    <source>
        <dbReference type="EMBL" id="GLO67750.1"/>
    </source>
</evidence>
<feature type="transmembrane region" description="Helical" evidence="1">
    <location>
        <begin position="109"/>
        <end position="129"/>
    </location>
</feature>
<protein>
    <recommendedName>
        <fullName evidence="4">DUF1440 domain-containing protein</fullName>
    </recommendedName>
</protein>
<comment type="caution">
    <text evidence="2">The sequence shown here is derived from an EMBL/GenBank/DDBJ whole genome shotgun (WGS) entry which is preliminary data.</text>
</comment>
<evidence type="ECO:0000256" key="1">
    <source>
        <dbReference type="SAM" id="Phobius"/>
    </source>
</evidence>
<reference evidence="2 3" key="1">
    <citation type="submission" date="2023-02" db="EMBL/GenBank/DDBJ databases">
        <title>Oceanobacillus kimchii IFOP_LL358 isolated form Alexandrium catenella lab strain.</title>
        <authorList>
            <person name="Gajardo G."/>
            <person name="Ueki S."/>
            <person name="Maruyama F."/>
        </authorList>
    </citation>
    <scope>NUCLEOTIDE SEQUENCE [LARGE SCALE GENOMIC DNA]</scope>
    <source>
        <strain evidence="2 3">IFOP_LL358</strain>
    </source>
</reference>
<evidence type="ECO:0000313" key="3">
    <source>
        <dbReference type="Proteomes" id="UP001275436"/>
    </source>
</evidence>
<keyword evidence="1" id="KW-0812">Transmembrane</keyword>
<dbReference type="Proteomes" id="UP001275436">
    <property type="component" value="Unassembled WGS sequence"/>
</dbReference>